<protein>
    <submittedName>
        <fullName evidence="2">Uncharacterized protein</fullName>
    </submittedName>
</protein>
<feature type="region of interest" description="Disordered" evidence="1">
    <location>
        <begin position="1"/>
        <end position="27"/>
    </location>
</feature>
<name>A0A8T3BN97_DENNO</name>
<evidence type="ECO:0000313" key="2">
    <source>
        <dbReference type="EMBL" id="KAI0516567.1"/>
    </source>
</evidence>
<accession>A0A8T3BN97</accession>
<dbReference type="Proteomes" id="UP000829196">
    <property type="component" value="Unassembled WGS sequence"/>
</dbReference>
<evidence type="ECO:0000313" key="3">
    <source>
        <dbReference type="Proteomes" id="UP000829196"/>
    </source>
</evidence>
<gene>
    <name evidence="2" type="ORF">KFK09_009244</name>
</gene>
<comment type="caution">
    <text evidence="2">The sequence shown here is derived from an EMBL/GenBank/DDBJ whole genome shotgun (WGS) entry which is preliminary data.</text>
</comment>
<sequence length="57" mass="6329">MDRGSRGGRAGDVGVKERCEWEDPSPGSLRMEQIHLHAERGSPFPFLPSFFSLTEAP</sequence>
<proteinExistence type="predicted"/>
<reference evidence="2" key="1">
    <citation type="journal article" date="2022" name="Front. Genet.">
        <title>Chromosome-Scale Assembly of the Dendrobium nobile Genome Provides Insights Into the Molecular Mechanism of the Biosynthesis of the Medicinal Active Ingredient of Dendrobium.</title>
        <authorList>
            <person name="Xu Q."/>
            <person name="Niu S.-C."/>
            <person name="Li K.-L."/>
            <person name="Zheng P.-J."/>
            <person name="Zhang X.-J."/>
            <person name="Jia Y."/>
            <person name="Liu Y."/>
            <person name="Niu Y.-X."/>
            <person name="Yu L.-H."/>
            <person name="Chen D.-F."/>
            <person name="Zhang G.-Q."/>
        </authorList>
    </citation>
    <scope>NUCLEOTIDE SEQUENCE</scope>
    <source>
        <tissue evidence="2">Leaf</tissue>
    </source>
</reference>
<keyword evidence="3" id="KW-1185">Reference proteome</keyword>
<dbReference type="EMBL" id="JAGYWB010000007">
    <property type="protein sequence ID" value="KAI0516567.1"/>
    <property type="molecule type" value="Genomic_DNA"/>
</dbReference>
<organism evidence="2 3">
    <name type="scientific">Dendrobium nobile</name>
    <name type="common">Orchid</name>
    <dbReference type="NCBI Taxonomy" id="94219"/>
    <lineage>
        <taxon>Eukaryota</taxon>
        <taxon>Viridiplantae</taxon>
        <taxon>Streptophyta</taxon>
        <taxon>Embryophyta</taxon>
        <taxon>Tracheophyta</taxon>
        <taxon>Spermatophyta</taxon>
        <taxon>Magnoliopsida</taxon>
        <taxon>Liliopsida</taxon>
        <taxon>Asparagales</taxon>
        <taxon>Orchidaceae</taxon>
        <taxon>Epidendroideae</taxon>
        <taxon>Malaxideae</taxon>
        <taxon>Dendrobiinae</taxon>
        <taxon>Dendrobium</taxon>
    </lineage>
</organism>
<evidence type="ECO:0000256" key="1">
    <source>
        <dbReference type="SAM" id="MobiDB-lite"/>
    </source>
</evidence>
<dbReference type="AlphaFoldDB" id="A0A8T3BN97"/>